<dbReference type="PANTHER" id="PTHR14363:SF17">
    <property type="entry name" value="HEPARANASE-LIKE PROTEIN 3"/>
    <property type="match status" value="1"/>
</dbReference>
<dbReference type="Gene3D" id="3.20.20.80">
    <property type="entry name" value="Glycosidases"/>
    <property type="match status" value="1"/>
</dbReference>
<comment type="similarity">
    <text evidence="1">Belongs to the glycosyl hydrolase 79 family.</text>
</comment>
<evidence type="ECO:0000313" key="4">
    <source>
        <dbReference type="Proteomes" id="UP001530315"/>
    </source>
</evidence>
<feature type="region of interest" description="Disordered" evidence="2">
    <location>
        <begin position="315"/>
        <end position="340"/>
    </location>
</feature>
<gene>
    <name evidence="3" type="ORF">ACHAW5_000934</name>
</gene>
<evidence type="ECO:0008006" key="5">
    <source>
        <dbReference type="Google" id="ProtNLM"/>
    </source>
</evidence>
<dbReference type="Proteomes" id="UP001530315">
    <property type="component" value="Unassembled WGS sequence"/>
</dbReference>
<proteinExistence type="inferred from homology"/>
<dbReference type="Pfam" id="PF03662">
    <property type="entry name" value="Glyco_hydro_79n"/>
    <property type="match status" value="1"/>
</dbReference>
<dbReference type="InterPro" id="IPR005199">
    <property type="entry name" value="Glyco_hydro_79"/>
</dbReference>
<evidence type="ECO:0000256" key="1">
    <source>
        <dbReference type="ARBA" id="ARBA00009800"/>
    </source>
</evidence>
<reference evidence="3 4" key="1">
    <citation type="submission" date="2024-10" db="EMBL/GenBank/DDBJ databases">
        <title>Updated reference genomes for cyclostephanoid diatoms.</title>
        <authorList>
            <person name="Roberts W.R."/>
            <person name="Alverson A.J."/>
        </authorList>
    </citation>
    <scope>NUCLEOTIDE SEQUENCE [LARGE SCALE GENOMIC DNA]</scope>
    <source>
        <strain evidence="3 4">AJA276-08</strain>
    </source>
</reference>
<accession>A0ABD3PKY3</accession>
<feature type="region of interest" description="Disordered" evidence="2">
    <location>
        <begin position="42"/>
        <end position="98"/>
    </location>
</feature>
<dbReference type="InterPro" id="IPR017853">
    <property type="entry name" value="GH"/>
</dbReference>
<dbReference type="AlphaFoldDB" id="A0ABD3PKY3"/>
<comment type="caution">
    <text evidence="3">The sequence shown here is derived from an EMBL/GenBank/DDBJ whole genome shotgun (WGS) entry which is preliminary data.</text>
</comment>
<dbReference type="EMBL" id="JALLAZ020000732">
    <property type="protein sequence ID" value="KAL3788284.1"/>
    <property type="molecule type" value="Genomic_DNA"/>
</dbReference>
<organism evidence="3 4">
    <name type="scientific">Stephanodiscus triporus</name>
    <dbReference type="NCBI Taxonomy" id="2934178"/>
    <lineage>
        <taxon>Eukaryota</taxon>
        <taxon>Sar</taxon>
        <taxon>Stramenopiles</taxon>
        <taxon>Ochrophyta</taxon>
        <taxon>Bacillariophyta</taxon>
        <taxon>Coscinodiscophyceae</taxon>
        <taxon>Thalassiosirophycidae</taxon>
        <taxon>Stephanodiscales</taxon>
        <taxon>Stephanodiscaceae</taxon>
        <taxon>Stephanodiscus</taxon>
    </lineage>
</organism>
<keyword evidence="4" id="KW-1185">Reference proteome</keyword>
<dbReference type="SUPFAM" id="SSF51445">
    <property type="entry name" value="(Trans)glycosidases"/>
    <property type="match status" value="1"/>
</dbReference>
<dbReference type="PANTHER" id="PTHR14363">
    <property type="entry name" value="HEPARANASE-RELATED"/>
    <property type="match status" value="1"/>
</dbReference>
<protein>
    <recommendedName>
        <fullName evidence="5">Non-reducing end alpha-L-arabinofuranosidase</fullName>
    </recommendedName>
</protein>
<evidence type="ECO:0000313" key="3">
    <source>
        <dbReference type="EMBL" id="KAL3788284.1"/>
    </source>
</evidence>
<name>A0ABD3PKY3_9STRA</name>
<evidence type="ECO:0000256" key="2">
    <source>
        <dbReference type="SAM" id="MobiDB-lite"/>
    </source>
</evidence>
<sequence>MLSSVATSRSNSTRVRCAALLSVASSFVLLLTVAQLRELARLHRRPSSPSSRDERDDGPGSWEGRGNSSSSTSTSSVVAGPARGLATVPEEEEGDAHARRRRHHYMELSMSKSDARCLGIVEPEYVSSTLDFWPIGTEAWGNASVINADLRDPSLRAALGGLRPSFLRVGGSQADEIVYRMGDDDDDDDDEGDVANECRRRPQKCLTGKRWDDVMDFARDAGARVVLTIAYVRRTRVDGDDGGGGDNDARDWDPTNARELLERTRSNADHARAGTVYGFELGNELRHKGKIKNVTRIVEAYRELGRMVDEIWGRPNVTGGGGGGDRPPRPKILGPASTGGGETSFLVSEIGPYIDVATYHKYHGGGKDPDMHAYARSTSFYNHPAKLSGPGEAVERYVGRRASEDNVDDGERAASRLWVGEGAMAYNSGLPGVSDSFRGSLWFANLLGAMAKTKPLPHGVYCRQSLLGGHYELVSHESMVPNPDYWVAYLWKNLVGLKAVGPIISPGRKDSVELSSRITFGCCERPGKDTVLIHSFCAKSDDDGDVVFVVINISESRGINLNITMGGNRTVYRLQPNAGEGMRSQRVLLNGRPMSIGSDASLPAVHELGVTLARSDLTHVPPISIAFVVVHGANVEECLPSAR</sequence>